<feature type="region of interest" description="Disordered" evidence="1">
    <location>
        <begin position="193"/>
        <end position="261"/>
    </location>
</feature>
<gene>
    <name evidence="3" type="ORF">Poli38472_003700</name>
</gene>
<reference evidence="3" key="1">
    <citation type="submission" date="2019-03" db="EMBL/GenBank/DDBJ databases">
        <title>Long read genome sequence of the mycoparasitic Pythium oligandrum ATCC 38472 isolated from sugarbeet rhizosphere.</title>
        <authorList>
            <person name="Gaulin E."/>
        </authorList>
    </citation>
    <scope>NUCLEOTIDE SEQUENCE</scope>
    <source>
        <strain evidence="3">ATCC 38472_TT</strain>
    </source>
</reference>
<dbReference type="PRINTS" id="PR00889">
    <property type="entry name" value="CALPONIN"/>
</dbReference>
<comment type="caution">
    <text evidence="3">The sequence shown here is derived from an EMBL/GenBank/DDBJ whole genome shotgun (WGS) entry which is preliminary data.</text>
</comment>
<dbReference type="InterPro" id="IPR001997">
    <property type="entry name" value="Calponin/LIMCH1"/>
</dbReference>
<dbReference type="AlphaFoldDB" id="A0A8K1CMC3"/>
<dbReference type="InterPro" id="IPR001715">
    <property type="entry name" value="CH_dom"/>
</dbReference>
<dbReference type="Pfam" id="PF00307">
    <property type="entry name" value="CH"/>
    <property type="match status" value="3"/>
</dbReference>
<feature type="domain" description="Calponin-homology (CH)" evidence="2">
    <location>
        <begin position="28"/>
        <end position="133"/>
    </location>
</feature>
<keyword evidence="4" id="KW-1185">Reference proteome</keyword>
<sequence>MSGPVKVRGGGYGLDAELAKRAAERYDYDLEDEARYWVEEITGMEIGDDFGEGLRDGVILCELVNKIHPGVVKRVETKSKMPFKLMENVSGFLRACRAMGVNEFELFETVDLFELKDLGLVVRCIHALGRATQKNYPDFKGPTLGVKESSKNERQFSEEQLAEARNAPSFIAQGSVRTMERADVRKANDLTFGAEAMRSSHRPPPPPPPPSAEKIEMVARARAAPPSPPRSFSRLAQPDGVPTPVTGWPSGGAGWSQSGDSVDAVSNAMANTSVEEPSPSAGLVGLNSSRNLGPTPEEEAQEWIEAVLGEKFTEPFGESLKDGVKLCNLVNTIKPGIVPKVQVSTMPFKQMENITAFIKACRTIGVMEFDLFETVDLFELKNVDLVVKCLHALGRTIQKTMPEYTGPTLGVKESTENKRTFSDAQLKVAAAAVPLLAEGGRDILERRDSAQSASVASAADAPTVVHVSDRRMTISAGSPEEEAQLWIEAVLGEKFTEPFGPSLKDGVKLCSLVNTIKPGIVAKVQVTTMPFKQMENITAFIKACRTIGVMEFDLFETVDLFELKNVDLVVKCLHALGRTIQKTMPEYTGPMLGVKEATENKRTFSDAQLKVAAAAVPLLAEGGREIMERRDFDRSASVTFAADAAVQGLDKKTTVEATSPTSAAVEPSKPSETESPSPTKPSSVGKPDAAKFVTKTSQKLPTRTVWELP</sequence>
<dbReference type="InterPro" id="IPR003096">
    <property type="entry name" value="SM22_calponin"/>
</dbReference>
<organism evidence="3 4">
    <name type="scientific">Pythium oligandrum</name>
    <name type="common">Mycoparasitic fungus</name>
    <dbReference type="NCBI Taxonomy" id="41045"/>
    <lineage>
        <taxon>Eukaryota</taxon>
        <taxon>Sar</taxon>
        <taxon>Stramenopiles</taxon>
        <taxon>Oomycota</taxon>
        <taxon>Peronosporomycetes</taxon>
        <taxon>Pythiales</taxon>
        <taxon>Pythiaceae</taxon>
        <taxon>Pythium</taxon>
    </lineage>
</organism>
<dbReference type="PRINTS" id="PR00888">
    <property type="entry name" value="SM22CALPONIN"/>
</dbReference>
<dbReference type="PANTHER" id="PTHR47385:SF14">
    <property type="entry name" value="TRANSGELIN"/>
    <property type="match status" value="1"/>
</dbReference>
<accession>A0A8K1CMC3</accession>
<name>A0A8K1CMC3_PYTOL</name>
<dbReference type="EMBL" id="SPLM01000036">
    <property type="protein sequence ID" value="TMW65935.1"/>
    <property type="molecule type" value="Genomic_DNA"/>
</dbReference>
<evidence type="ECO:0000313" key="4">
    <source>
        <dbReference type="Proteomes" id="UP000794436"/>
    </source>
</evidence>
<evidence type="ECO:0000313" key="3">
    <source>
        <dbReference type="EMBL" id="TMW65935.1"/>
    </source>
</evidence>
<protein>
    <recommendedName>
        <fullName evidence="2">Calponin-homology (CH) domain-containing protein</fullName>
    </recommendedName>
</protein>
<dbReference type="PROSITE" id="PS50021">
    <property type="entry name" value="CH"/>
    <property type="match status" value="3"/>
</dbReference>
<dbReference type="OrthoDB" id="21595at2759"/>
<dbReference type="SMART" id="SM00033">
    <property type="entry name" value="CH"/>
    <property type="match status" value="3"/>
</dbReference>
<dbReference type="Gene3D" id="1.10.418.10">
    <property type="entry name" value="Calponin-like domain"/>
    <property type="match status" value="3"/>
</dbReference>
<dbReference type="InterPro" id="IPR050606">
    <property type="entry name" value="Calponin-like"/>
</dbReference>
<feature type="compositionally biased region" description="Pro residues" evidence="1">
    <location>
        <begin position="202"/>
        <end position="211"/>
    </location>
</feature>
<feature type="compositionally biased region" description="Low complexity" evidence="1">
    <location>
        <begin position="220"/>
        <end position="234"/>
    </location>
</feature>
<dbReference type="InterPro" id="IPR036872">
    <property type="entry name" value="CH_dom_sf"/>
</dbReference>
<feature type="compositionally biased region" description="Low complexity" evidence="1">
    <location>
        <begin position="666"/>
        <end position="683"/>
    </location>
</feature>
<feature type="region of interest" description="Disordered" evidence="1">
    <location>
        <begin position="140"/>
        <end position="164"/>
    </location>
</feature>
<evidence type="ECO:0000256" key="1">
    <source>
        <dbReference type="SAM" id="MobiDB-lite"/>
    </source>
</evidence>
<dbReference type="GO" id="GO:0031032">
    <property type="term" value="P:actomyosin structure organization"/>
    <property type="evidence" value="ECO:0007669"/>
    <property type="project" value="InterPro"/>
</dbReference>
<dbReference type="SUPFAM" id="SSF47576">
    <property type="entry name" value="Calponin-homology domain, CH-domain"/>
    <property type="match status" value="3"/>
</dbReference>
<evidence type="ECO:0000259" key="2">
    <source>
        <dbReference type="PROSITE" id="PS50021"/>
    </source>
</evidence>
<dbReference type="GO" id="GO:0007015">
    <property type="term" value="P:actin filament organization"/>
    <property type="evidence" value="ECO:0007669"/>
    <property type="project" value="TreeGrafter"/>
</dbReference>
<feature type="region of interest" description="Disordered" evidence="1">
    <location>
        <begin position="651"/>
        <end position="709"/>
    </location>
</feature>
<feature type="domain" description="Calponin-homology (CH)" evidence="2">
    <location>
        <begin position="477"/>
        <end position="581"/>
    </location>
</feature>
<feature type="compositionally biased region" description="Basic and acidic residues" evidence="1">
    <location>
        <begin position="148"/>
        <end position="157"/>
    </location>
</feature>
<dbReference type="GO" id="GO:0015629">
    <property type="term" value="C:actin cytoskeleton"/>
    <property type="evidence" value="ECO:0007669"/>
    <property type="project" value="TreeGrafter"/>
</dbReference>
<dbReference type="GO" id="GO:0051015">
    <property type="term" value="F:actin filament binding"/>
    <property type="evidence" value="ECO:0007669"/>
    <property type="project" value="TreeGrafter"/>
</dbReference>
<proteinExistence type="predicted"/>
<dbReference type="PANTHER" id="PTHR47385">
    <property type="entry name" value="CALPONIN"/>
    <property type="match status" value="1"/>
</dbReference>
<feature type="domain" description="Calponin-homology (CH)" evidence="2">
    <location>
        <begin position="294"/>
        <end position="398"/>
    </location>
</feature>
<dbReference type="Proteomes" id="UP000794436">
    <property type="component" value="Unassembled WGS sequence"/>
</dbReference>